<accession>A0A7S0AFN0</accession>
<dbReference type="NCBIfam" id="NF004637">
    <property type="entry name" value="PRK05986.1"/>
    <property type="match status" value="1"/>
</dbReference>
<gene>
    <name evidence="1" type="ORF">MPOL1434_LOCUS1673</name>
</gene>
<sequence>MSNTEPTEKAESECAEKGYVHIYTGNGKGKTTAAFGLTVRALMAGKKVFIAQFVKSMKYSETRLQDCLKGLRVEQFGHGCFIHKNEPAQVDFDIARKGLAECERVLMSDEYDVVILDEITIAFSYKLLDVNDVVRAIKGRKPQIEVVVTGRNAPQELIELGDLVTEMKEIKHYYSSQGVKARVGIER</sequence>
<dbReference type="CDD" id="cd00561">
    <property type="entry name" value="CobA_ACA"/>
    <property type="match status" value="1"/>
</dbReference>
<dbReference type="PIRSF" id="PIRSF015617">
    <property type="entry name" value="Adensltrnsf_CobA"/>
    <property type="match status" value="1"/>
</dbReference>
<dbReference type="GO" id="GO:0008817">
    <property type="term" value="F:corrinoid adenosyltransferase activity"/>
    <property type="evidence" value="ECO:0007669"/>
    <property type="project" value="InterPro"/>
</dbReference>
<dbReference type="SUPFAM" id="SSF52540">
    <property type="entry name" value="P-loop containing nucleoside triphosphate hydrolases"/>
    <property type="match status" value="1"/>
</dbReference>
<evidence type="ECO:0008006" key="2">
    <source>
        <dbReference type="Google" id="ProtNLM"/>
    </source>
</evidence>
<name>A0A7S0AFN0_9STRA</name>
<dbReference type="NCBIfam" id="TIGR00708">
    <property type="entry name" value="cobA"/>
    <property type="match status" value="1"/>
</dbReference>
<dbReference type="InterPro" id="IPR027417">
    <property type="entry name" value="P-loop_NTPase"/>
</dbReference>
<dbReference type="AlphaFoldDB" id="A0A7S0AFN0"/>
<dbReference type="PANTHER" id="PTHR46638">
    <property type="entry name" value="CORRINOID ADENOSYLTRANSFERASE"/>
    <property type="match status" value="1"/>
</dbReference>
<dbReference type="Gene3D" id="3.40.50.300">
    <property type="entry name" value="P-loop containing nucleotide triphosphate hydrolases"/>
    <property type="match status" value="1"/>
</dbReference>
<dbReference type="GO" id="GO:0005524">
    <property type="term" value="F:ATP binding"/>
    <property type="evidence" value="ECO:0007669"/>
    <property type="project" value="InterPro"/>
</dbReference>
<proteinExistence type="predicted"/>
<dbReference type="InterPro" id="IPR003724">
    <property type="entry name" value="CblAdoTrfase_CobA"/>
</dbReference>
<dbReference type="PANTHER" id="PTHR46638:SF1">
    <property type="entry name" value="CORRINOID ADENOSYLTRANSFERASE"/>
    <property type="match status" value="1"/>
</dbReference>
<organism evidence="1">
    <name type="scientific">Minutocellus polymorphus</name>
    <dbReference type="NCBI Taxonomy" id="265543"/>
    <lineage>
        <taxon>Eukaryota</taxon>
        <taxon>Sar</taxon>
        <taxon>Stramenopiles</taxon>
        <taxon>Ochrophyta</taxon>
        <taxon>Bacillariophyta</taxon>
        <taxon>Mediophyceae</taxon>
        <taxon>Cymatosirophycidae</taxon>
        <taxon>Cymatosirales</taxon>
        <taxon>Cymatosiraceae</taxon>
        <taxon>Minutocellus</taxon>
    </lineage>
</organism>
<evidence type="ECO:0000313" key="1">
    <source>
        <dbReference type="EMBL" id="CAD8361926.1"/>
    </source>
</evidence>
<reference evidence="1" key="1">
    <citation type="submission" date="2021-01" db="EMBL/GenBank/DDBJ databases">
        <authorList>
            <person name="Corre E."/>
            <person name="Pelletier E."/>
            <person name="Niang G."/>
            <person name="Scheremetjew M."/>
            <person name="Finn R."/>
            <person name="Kale V."/>
            <person name="Holt S."/>
            <person name="Cochrane G."/>
            <person name="Meng A."/>
            <person name="Brown T."/>
            <person name="Cohen L."/>
        </authorList>
    </citation>
    <scope>NUCLEOTIDE SEQUENCE</scope>
    <source>
        <strain evidence="1">CCMP3303</strain>
    </source>
</reference>
<dbReference type="EMBL" id="HBEJ01002861">
    <property type="protein sequence ID" value="CAD8361926.1"/>
    <property type="molecule type" value="Transcribed_RNA"/>
</dbReference>
<protein>
    <recommendedName>
        <fullName evidence="2">Cob(I)yrinic acid a,c-diamide adenosyltransferase</fullName>
    </recommendedName>
</protein>
<dbReference type="Pfam" id="PF02572">
    <property type="entry name" value="CobA_CobO_BtuR"/>
    <property type="match status" value="1"/>
</dbReference>